<evidence type="ECO:0000256" key="1">
    <source>
        <dbReference type="ARBA" id="ARBA00022849"/>
    </source>
</evidence>
<gene>
    <name evidence="3" type="ORF">SAMN05216271_2424</name>
</gene>
<keyword evidence="1" id="KW-0059">Arsenical resistance</keyword>
<dbReference type="InterPro" id="IPR036196">
    <property type="entry name" value="Ptyr_pPase_sf"/>
</dbReference>
<dbReference type="PANTHER" id="PTHR43428:SF1">
    <property type="entry name" value="ARSENATE REDUCTASE"/>
    <property type="match status" value="1"/>
</dbReference>
<dbReference type="CDD" id="cd16345">
    <property type="entry name" value="LMWP_ArsC"/>
    <property type="match status" value="1"/>
</dbReference>
<dbReference type="Proteomes" id="UP000243413">
    <property type="component" value="Chromosome I"/>
</dbReference>
<dbReference type="OrthoDB" id="9793058at2"/>
<name>A0A1H1U227_9GAMM</name>
<accession>A0A1H1U227</accession>
<dbReference type="SMART" id="SM00226">
    <property type="entry name" value="LMWPc"/>
    <property type="match status" value="1"/>
</dbReference>
<dbReference type="AlphaFoldDB" id="A0A1H1U227"/>
<evidence type="ECO:0000259" key="2">
    <source>
        <dbReference type="SMART" id="SM00226"/>
    </source>
</evidence>
<feature type="domain" description="Phosphotyrosine protein phosphatase I" evidence="2">
    <location>
        <begin position="1"/>
        <end position="136"/>
    </location>
</feature>
<protein>
    <submittedName>
        <fullName evidence="3">Arsenate reductase</fullName>
    </submittedName>
</protein>
<reference evidence="4" key="1">
    <citation type="submission" date="2016-10" db="EMBL/GenBank/DDBJ databases">
        <authorList>
            <person name="Varghese N."/>
            <person name="Submissions S."/>
        </authorList>
    </citation>
    <scope>NUCLEOTIDE SEQUENCE [LARGE SCALE GENOMIC DNA]</scope>
    <source>
        <strain evidence="4">JCM 14963</strain>
    </source>
</reference>
<dbReference type="Gene3D" id="3.40.50.2300">
    <property type="match status" value="1"/>
</dbReference>
<organism evidence="3 4">
    <name type="scientific">Halopseudomonas sabulinigri</name>
    <dbReference type="NCBI Taxonomy" id="472181"/>
    <lineage>
        <taxon>Bacteria</taxon>
        <taxon>Pseudomonadati</taxon>
        <taxon>Pseudomonadota</taxon>
        <taxon>Gammaproteobacteria</taxon>
        <taxon>Pseudomonadales</taxon>
        <taxon>Pseudomonadaceae</taxon>
        <taxon>Halopseudomonas</taxon>
    </lineage>
</organism>
<dbReference type="InterPro" id="IPR023485">
    <property type="entry name" value="Ptyr_pPase"/>
</dbReference>
<dbReference type="PANTHER" id="PTHR43428">
    <property type="entry name" value="ARSENATE REDUCTASE"/>
    <property type="match status" value="1"/>
</dbReference>
<proteinExistence type="predicted"/>
<dbReference type="Pfam" id="PF01451">
    <property type="entry name" value="LMWPc"/>
    <property type="match status" value="1"/>
</dbReference>
<evidence type="ECO:0000313" key="3">
    <source>
        <dbReference type="EMBL" id="SDS66424.1"/>
    </source>
</evidence>
<evidence type="ECO:0000313" key="4">
    <source>
        <dbReference type="Proteomes" id="UP000243413"/>
    </source>
</evidence>
<dbReference type="GO" id="GO:0046685">
    <property type="term" value="P:response to arsenic-containing substance"/>
    <property type="evidence" value="ECO:0007669"/>
    <property type="project" value="UniProtKB-KW"/>
</dbReference>
<dbReference type="SUPFAM" id="SSF52788">
    <property type="entry name" value="Phosphotyrosine protein phosphatases I"/>
    <property type="match status" value="1"/>
</dbReference>
<dbReference type="RefSeq" id="WP_092286984.1">
    <property type="nucleotide sequence ID" value="NZ_LT629763.1"/>
</dbReference>
<dbReference type="EMBL" id="LT629763">
    <property type="protein sequence ID" value="SDS66424.1"/>
    <property type="molecule type" value="Genomic_DNA"/>
</dbReference>
<dbReference type="STRING" id="472181.SAMN05216271_2424"/>
<sequence>MKVLYICTHNRCRSILCEALTRHHAGDRIEARSAGSQPAEAVHPLTLSHLAAAGVVSDDLRSQSLDEHEDFAPDLVITVCDSAAGESCPVWFGKAAKVHWGLSDPSSVQGSEAEIADAFAQCMQTISDRVHKLAALTELESEQWLPALRALGAKA</sequence>